<reference evidence="3" key="1">
    <citation type="submission" date="2020-10" db="EMBL/GenBank/DDBJ databases">
        <authorList>
            <person name="Gilroy R."/>
        </authorList>
    </citation>
    <scope>NUCLEOTIDE SEQUENCE</scope>
    <source>
        <strain evidence="3">10669</strain>
    </source>
</reference>
<protein>
    <submittedName>
        <fullName evidence="3">DUF362 domain-containing protein</fullName>
    </submittedName>
</protein>
<evidence type="ECO:0000256" key="2">
    <source>
        <dbReference type="SAM" id="SignalP"/>
    </source>
</evidence>
<reference evidence="3" key="2">
    <citation type="journal article" date="2021" name="PeerJ">
        <title>Extensive microbial diversity within the chicken gut microbiome revealed by metagenomics and culture.</title>
        <authorList>
            <person name="Gilroy R."/>
            <person name="Ravi A."/>
            <person name="Getino M."/>
            <person name="Pursley I."/>
            <person name="Horton D.L."/>
            <person name="Alikhan N.F."/>
            <person name="Baker D."/>
            <person name="Gharbi K."/>
            <person name="Hall N."/>
            <person name="Watson M."/>
            <person name="Adriaenssens E.M."/>
            <person name="Foster-Nyarko E."/>
            <person name="Jarju S."/>
            <person name="Secka A."/>
            <person name="Antonio M."/>
            <person name="Oren A."/>
            <person name="Chaudhuri R.R."/>
            <person name="La Ragione R."/>
            <person name="Hildebrand F."/>
            <person name="Pallen M.J."/>
        </authorList>
    </citation>
    <scope>NUCLEOTIDE SEQUENCE</scope>
    <source>
        <strain evidence="3">10669</strain>
    </source>
</reference>
<evidence type="ECO:0000256" key="1">
    <source>
        <dbReference type="SAM" id="MobiDB-lite"/>
    </source>
</evidence>
<feature type="signal peptide" evidence="2">
    <location>
        <begin position="1"/>
        <end position="29"/>
    </location>
</feature>
<accession>A0A9D1NKL7</accession>
<feature type="region of interest" description="Disordered" evidence="1">
    <location>
        <begin position="49"/>
        <end position="79"/>
    </location>
</feature>
<sequence length="404" mass="43755">MSFSFSRKFRAAAAAVAALCLAAGTTATAEIADAETPLEGVRRVNTAFDPLASPSPAGAETAPAQPAENAVPAARPEAVPAAPEFPEKHRAFLFESALDGFSQSDYSAAVEALFSAYEKQTGRRLVPGEKKKAALKIFTASGKGLATPQPLVRAAREALVRRGFAPENVFLVDMSEKSLRKSGYLPPFRRGNDAWEGSPVLALDSGKFYSEKWFYENPMPSREAFLPDATSWDAPENDRKSFLPVPLMFDADFWISLPVAADSPALGVSGALANATLWNVSNQRRFLENPANAAVAAVSIATIPEFRATFELTLLSLEKYQFIGGPNFYAEYTASEKRLWLSANPVILDYLLWQRMNAQRVKRGFDPILPEPPVLSMASKSSASLGSCVSEDITLVKVPAEPKK</sequence>
<gene>
    <name evidence="3" type="ORF">IAC75_05485</name>
</gene>
<name>A0A9D1NKL7_9BACT</name>
<comment type="caution">
    <text evidence="3">The sequence shown here is derived from an EMBL/GenBank/DDBJ whole genome shotgun (WGS) entry which is preliminary data.</text>
</comment>
<organism evidence="3 4">
    <name type="scientific">Candidatus Spyradosoma merdigallinarum</name>
    <dbReference type="NCBI Taxonomy" id="2840950"/>
    <lineage>
        <taxon>Bacteria</taxon>
        <taxon>Pseudomonadati</taxon>
        <taxon>Verrucomicrobiota</taxon>
        <taxon>Opitutia</taxon>
        <taxon>Opitutia incertae sedis</taxon>
        <taxon>Candidatus Spyradosoma</taxon>
    </lineage>
</organism>
<dbReference type="Proteomes" id="UP000886812">
    <property type="component" value="Unassembled WGS sequence"/>
</dbReference>
<evidence type="ECO:0000313" key="4">
    <source>
        <dbReference type="Proteomes" id="UP000886812"/>
    </source>
</evidence>
<proteinExistence type="predicted"/>
<dbReference type="AlphaFoldDB" id="A0A9D1NKL7"/>
<evidence type="ECO:0000313" key="3">
    <source>
        <dbReference type="EMBL" id="HIV04581.1"/>
    </source>
</evidence>
<dbReference type="EMBL" id="DVOG01000143">
    <property type="protein sequence ID" value="HIV04581.1"/>
    <property type="molecule type" value="Genomic_DNA"/>
</dbReference>
<feature type="compositionally biased region" description="Low complexity" evidence="1">
    <location>
        <begin position="66"/>
        <end position="79"/>
    </location>
</feature>
<keyword evidence="2" id="KW-0732">Signal</keyword>
<feature type="chain" id="PRO_5038593420" evidence="2">
    <location>
        <begin position="30"/>
        <end position="404"/>
    </location>
</feature>